<accession>A0A0E9QFC2</accession>
<reference evidence="1" key="2">
    <citation type="journal article" date="2015" name="Fish Shellfish Immunol.">
        <title>Early steps in the European eel (Anguilla anguilla)-Vibrio vulnificus interaction in the gills: Role of the RtxA13 toxin.</title>
        <authorList>
            <person name="Callol A."/>
            <person name="Pajuelo D."/>
            <person name="Ebbesson L."/>
            <person name="Teles M."/>
            <person name="MacKenzie S."/>
            <person name="Amaro C."/>
        </authorList>
    </citation>
    <scope>NUCLEOTIDE SEQUENCE</scope>
</reference>
<proteinExistence type="predicted"/>
<evidence type="ECO:0000313" key="1">
    <source>
        <dbReference type="EMBL" id="JAH15217.1"/>
    </source>
</evidence>
<name>A0A0E9QFC2_ANGAN</name>
<dbReference type="AlphaFoldDB" id="A0A0E9QFC2"/>
<reference evidence="1" key="1">
    <citation type="submission" date="2014-11" db="EMBL/GenBank/DDBJ databases">
        <authorList>
            <person name="Amaro Gonzalez C."/>
        </authorList>
    </citation>
    <scope>NUCLEOTIDE SEQUENCE</scope>
</reference>
<dbReference type="EMBL" id="GBXM01093360">
    <property type="protein sequence ID" value="JAH15217.1"/>
    <property type="molecule type" value="Transcribed_RNA"/>
</dbReference>
<sequence>MHQVKKSQDRSCCIARLLRGSINASQQTQM</sequence>
<organism evidence="1">
    <name type="scientific">Anguilla anguilla</name>
    <name type="common">European freshwater eel</name>
    <name type="synonym">Muraena anguilla</name>
    <dbReference type="NCBI Taxonomy" id="7936"/>
    <lineage>
        <taxon>Eukaryota</taxon>
        <taxon>Metazoa</taxon>
        <taxon>Chordata</taxon>
        <taxon>Craniata</taxon>
        <taxon>Vertebrata</taxon>
        <taxon>Euteleostomi</taxon>
        <taxon>Actinopterygii</taxon>
        <taxon>Neopterygii</taxon>
        <taxon>Teleostei</taxon>
        <taxon>Anguilliformes</taxon>
        <taxon>Anguillidae</taxon>
        <taxon>Anguilla</taxon>
    </lineage>
</organism>
<protein>
    <submittedName>
        <fullName evidence="1">Uncharacterized protein</fullName>
    </submittedName>
</protein>